<organism evidence="1 2">
    <name type="scientific">Holothuria leucospilota</name>
    <name type="common">Black long sea cucumber</name>
    <name type="synonym">Mertensiothuria leucospilota</name>
    <dbReference type="NCBI Taxonomy" id="206669"/>
    <lineage>
        <taxon>Eukaryota</taxon>
        <taxon>Metazoa</taxon>
        <taxon>Echinodermata</taxon>
        <taxon>Eleutherozoa</taxon>
        <taxon>Echinozoa</taxon>
        <taxon>Holothuroidea</taxon>
        <taxon>Aspidochirotacea</taxon>
        <taxon>Aspidochirotida</taxon>
        <taxon>Holothuriidae</taxon>
        <taxon>Holothuria</taxon>
    </lineage>
</organism>
<reference evidence="1" key="1">
    <citation type="submission" date="2021-10" db="EMBL/GenBank/DDBJ databases">
        <title>Tropical sea cucumber genome reveals ecological adaptation and Cuvierian tubules defense mechanism.</title>
        <authorList>
            <person name="Chen T."/>
        </authorList>
    </citation>
    <scope>NUCLEOTIDE SEQUENCE</scope>
    <source>
        <strain evidence="1">Nanhai2018</strain>
        <tissue evidence="1">Muscle</tissue>
    </source>
</reference>
<protein>
    <submittedName>
        <fullName evidence="1">Uncharacterized protein</fullName>
    </submittedName>
</protein>
<dbReference type="Proteomes" id="UP001152320">
    <property type="component" value="Chromosome 1"/>
</dbReference>
<evidence type="ECO:0000313" key="2">
    <source>
        <dbReference type="Proteomes" id="UP001152320"/>
    </source>
</evidence>
<accession>A0A9Q1HKT4</accession>
<name>A0A9Q1HKT4_HOLLE</name>
<dbReference type="AlphaFoldDB" id="A0A9Q1HKT4"/>
<gene>
    <name evidence="1" type="ORF">HOLleu_01210</name>
</gene>
<evidence type="ECO:0000313" key="1">
    <source>
        <dbReference type="EMBL" id="KAJ8048763.1"/>
    </source>
</evidence>
<keyword evidence="2" id="KW-1185">Reference proteome</keyword>
<comment type="caution">
    <text evidence="1">The sequence shown here is derived from an EMBL/GenBank/DDBJ whole genome shotgun (WGS) entry which is preliminary data.</text>
</comment>
<proteinExistence type="predicted"/>
<dbReference type="EMBL" id="JAIZAY010000001">
    <property type="protein sequence ID" value="KAJ8048763.1"/>
    <property type="molecule type" value="Genomic_DNA"/>
</dbReference>
<sequence>MWSACHSLCCSSEMRSKWAAVLETVHLQREDDVDVFLLQHLLEYLHDRMLTDVMKTDKPPSLSTLKPQTMDKHEEQALRYAVGYAPFKLMKNFKKMEKNESASKCVKVLQQWAEESGYGPKDDVSYTKDWLQSQDRGKLFKVNDSVYHFFRSLEYVTRTVVKVDNVASLRKNNIITLLLTTLKSNTNVIKCWNTIVGDSIDSALSSVLLDETLTCFGKMRCNAFVKAYLDSVSRKAQKGLRKELSQSPQPSK</sequence>